<protein>
    <submittedName>
        <fullName evidence="1">Uncharacterized protein</fullName>
    </submittedName>
</protein>
<evidence type="ECO:0000313" key="1">
    <source>
        <dbReference type="EMBL" id="KIU06065.1"/>
    </source>
</evidence>
<dbReference type="AlphaFoldDB" id="A0A0D1KCD6"/>
<evidence type="ECO:0000313" key="3">
    <source>
        <dbReference type="Proteomes" id="UP000032247"/>
    </source>
</evidence>
<reference evidence="1 3" key="1">
    <citation type="submission" date="2014-12" db="EMBL/GenBank/DDBJ databases">
        <title>Comparative genome analysis of Bacillus coagulans HM-08, Clostridium butyricum HM-68, Bacillus subtilis HM-66 and Bacillus licheniformis BL-09.</title>
        <authorList>
            <person name="Zhang H."/>
        </authorList>
    </citation>
    <scope>NUCLEOTIDE SEQUENCE [LARGE SCALE GENOMIC DNA]</scope>
    <source>
        <strain evidence="1 3">HM-66</strain>
    </source>
</reference>
<organism evidence="1 3">
    <name type="scientific">Bacillus subtilis</name>
    <dbReference type="NCBI Taxonomy" id="1423"/>
    <lineage>
        <taxon>Bacteria</taxon>
        <taxon>Bacillati</taxon>
        <taxon>Bacillota</taxon>
        <taxon>Bacilli</taxon>
        <taxon>Bacillales</taxon>
        <taxon>Bacillaceae</taxon>
        <taxon>Bacillus</taxon>
    </lineage>
</organism>
<gene>
    <name evidence="2" type="ORF">B4122_4832</name>
    <name evidence="1" type="ORF">SC09_contig4orf01056</name>
</gene>
<dbReference type="EMBL" id="JXBC01000013">
    <property type="protein sequence ID" value="KIU06065.1"/>
    <property type="molecule type" value="Genomic_DNA"/>
</dbReference>
<comment type="caution">
    <text evidence="1">The sequence shown here is derived from an EMBL/GenBank/DDBJ whole genome shotgun (WGS) entry which is preliminary data.</text>
</comment>
<dbReference type="EMBL" id="LJZV01000036">
    <property type="protein sequence ID" value="KZD86590.1"/>
    <property type="molecule type" value="Genomic_DNA"/>
</dbReference>
<dbReference type="PATRIC" id="fig|1423.173.peg.4606"/>
<name>A0A0D1KCD6_BACIU</name>
<dbReference type="Proteomes" id="UP000076442">
    <property type="component" value="Unassembled WGS sequence"/>
</dbReference>
<proteinExistence type="predicted"/>
<reference evidence="2 4" key="2">
    <citation type="submission" date="2015-09" db="EMBL/GenBank/DDBJ databases">
        <title>Spore heat resistance.</title>
        <authorList>
            <person name="Boekhorst J."/>
            <person name="Berendsen E.M."/>
            <person name="Wells-Bennik M.H."/>
            <person name="Kuipers O.P."/>
        </authorList>
    </citation>
    <scope>NUCLEOTIDE SEQUENCE [LARGE SCALE GENOMIC DNA]</scope>
    <source>
        <strain evidence="2 4">B4122</strain>
    </source>
</reference>
<dbReference type="Proteomes" id="UP000032247">
    <property type="component" value="Unassembled WGS sequence"/>
</dbReference>
<sequence length="43" mass="4738">MNYVTHSAFFTKCSHKGEGRLRSGRTLGLLAAFHSKIKKTGSI</sequence>
<evidence type="ECO:0000313" key="4">
    <source>
        <dbReference type="Proteomes" id="UP000076442"/>
    </source>
</evidence>
<evidence type="ECO:0000313" key="2">
    <source>
        <dbReference type="EMBL" id="KZD86590.1"/>
    </source>
</evidence>
<accession>A0A0D1KCD6</accession>